<evidence type="ECO:0000313" key="1">
    <source>
        <dbReference type="EMBL" id="NXW11385.1"/>
    </source>
</evidence>
<dbReference type="EMBL" id="VZZT01005793">
    <property type="protein sequence ID" value="NXW11385.1"/>
    <property type="molecule type" value="Genomic_DNA"/>
</dbReference>
<feature type="non-terminal residue" evidence="1">
    <location>
        <position position="1"/>
    </location>
</feature>
<keyword evidence="2" id="KW-1185">Reference proteome</keyword>
<accession>A0A7L3ZCS3</accession>
<evidence type="ECO:0000313" key="2">
    <source>
        <dbReference type="Proteomes" id="UP000563060"/>
    </source>
</evidence>
<dbReference type="AlphaFoldDB" id="A0A7L3ZCS3"/>
<dbReference type="Proteomes" id="UP000563060">
    <property type="component" value="Unassembled WGS sequence"/>
</dbReference>
<reference evidence="1 2" key="1">
    <citation type="submission" date="2019-09" db="EMBL/GenBank/DDBJ databases">
        <title>Bird 10,000 Genomes (B10K) Project - Family phase.</title>
        <authorList>
            <person name="Zhang G."/>
        </authorList>
    </citation>
    <scope>NUCLEOTIDE SEQUENCE [LARGE SCALE GENOMIC DNA]</scope>
    <source>
        <strain evidence="1">B10K-DU-006-09</strain>
        <tissue evidence="1">Muscle</tissue>
    </source>
</reference>
<gene>
    <name evidence="1" type="primary">Itfg1</name>
    <name evidence="1" type="ORF">FREGRA_R15433</name>
</gene>
<name>A0A7L3ZCS3_FREGA</name>
<organism evidence="1 2">
    <name type="scientific">Fregetta grallaria</name>
    <name type="common">White-bellied storm-petrel</name>
    <name type="synonym">Procellaria grallaria</name>
    <dbReference type="NCBI Taxonomy" id="79628"/>
    <lineage>
        <taxon>Eukaryota</taxon>
        <taxon>Metazoa</taxon>
        <taxon>Chordata</taxon>
        <taxon>Craniata</taxon>
        <taxon>Vertebrata</taxon>
        <taxon>Euteleostomi</taxon>
        <taxon>Archelosauria</taxon>
        <taxon>Archosauria</taxon>
        <taxon>Dinosauria</taxon>
        <taxon>Saurischia</taxon>
        <taxon>Theropoda</taxon>
        <taxon>Coelurosauria</taxon>
        <taxon>Aves</taxon>
        <taxon>Neognathae</taxon>
        <taxon>Neoaves</taxon>
        <taxon>Aequornithes</taxon>
        <taxon>Procellariiformes</taxon>
        <taxon>Hydrobatidae</taxon>
        <taxon>Fregetta</taxon>
    </lineage>
</organism>
<sequence length="62" mass="6652">DGNFSKAGKSKRTPSGMEVFGQSVFADFDGDGQSEHLLPACEDITCQKSAIYLTKLGLDQVL</sequence>
<protein>
    <submittedName>
        <fullName evidence="1">TIP protein</fullName>
    </submittedName>
</protein>
<comment type="caution">
    <text evidence="1">The sequence shown here is derived from an EMBL/GenBank/DDBJ whole genome shotgun (WGS) entry which is preliminary data.</text>
</comment>
<feature type="non-terminal residue" evidence="1">
    <location>
        <position position="62"/>
    </location>
</feature>
<proteinExistence type="predicted"/>